<dbReference type="PANTHER" id="PTHR12993">
    <property type="entry name" value="N-ACETYLGLUCOSAMINYL-PHOSPHATIDYLINOSITOL DE-N-ACETYLASE-RELATED"/>
    <property type="match status" value="1"/>
</dbReference>
<dbReference type="AlphaFoldDB" id="A0A919JFV7"/>
<dbReference type="Proteomes" id="UP000647172">
    <property type="component" value="Unassembled WGS sequence"/>
</dbReference>
<dbReference type="InterPro" id="IPR003737">
    <property type="entry name" value="GlcNAc_PI_deacetylase-related"/>
</dbReference>
<accession>A0A919JFV7</accession>
<dbReference type="GO" id="GO:0016137">
    <property type="term" value="P:glycoside metabolic process"/>
    <property type="evidence" value="ECO:0007669"/>
    <property type="project" value="UniProtKB-ARBA"/>
</dbReference>
<dbReference type="EMBL" id="BOMQ01000028">
    <property type="protein sequence ID" value="GIE48908.1"/>
    <property type="molecule type" value="Genomic_DNA"/>
</dbReference>
<evidence type="ECO:0000313" key="2">
    <source>
        <dbReference type="EMBL" id="GIE48908.1"/>
    </source>
</evidence>
<evidence type="ECO:0000313" key="3">
    <source>
        <dbReference type="Proteomes" id="UP000647172"/>
    </source>
</evidence>
<dbReference type="Gene3D" id="3.40.50.10320">
    <property type="entry name" value="LmbE-like"/>
    <property type="match status" value="1"/>
</dbReference>
<reference evidence="2" key="1">
    <citation type="submission" date="2021-01" db="EMBL/GenBank/DDBJ databases">
        <title>Whole genome shotgun sequence of Actinoplanes nipponensis NBRC 14063.</title>
        <authorList>
            <person name="Komaki H."/>
            <person name="Tamura T."/>
        </authorList>
    </citation>
    <scope>NUCLEOTIDE SEQUENCE</scope>
    <source>
        <strain evidence="2">NBRC 14063</strain>
    </source>
</reference>
<dbReference type="InterPro" id="IPR024078">
    <property type="entry name" value="LmbE-like_dom_sf"/>
</dbReference>
<sequence>MVTAIEGAGTDDTRWRAWPAVADWPALTVDPPGPPLVVAPHPDDEVLGVGGLLARLPDAEVVAVTDGEASHPGSTVYTPARLAALRRKETAEALRRLGLPGTPVRHLGQPDGGIDENALTVALGRLLTPGRWCLATWRGDGHPDHEAVGRAAAAACAATGARLLEYPIWTWHWAEPGDERVPWERARRIDLPPGARRAKEAAIQAFPSQIADLGPEPGDAAILPPHVLARFRRPFEVVFA</sequence>
<proteinExistence type="predicted"/>
<dbReference type="SUPFAM" id="SSF102588">
    <property type="entry name" value="LmbE-like"/>
    <property type="match status" value="1"/>
</dbReference>
<keyword evidence="1" id="KW-0862">Zinc</keyword>
<dbReference type="Pfam" id="PF02585">
    <property type="entry name" value="PIG-L"/>
    <property type="match status" value="1"/>
</dbReference>
<name>A0A919JFV7_9ACTN</name>
<dbReference type="RefSeq" id="WP_203767986.1">
    <property type="nucleotide sequence ID" value="NZ_BOMQ01000028.1"/>
</dbReference>
<evidence type="ECO:0000256" key="1">
    <source>
        <dbReference type="ARBA" id="ARBA00022833"/>
    </source>
</evidence>
<gene>
    <name evidence="2" type="ORF">Ani05nite_24420</name>
</gene>
<keyword evidence="3" id="KW-1185">Reference proteome</keyword>
<dbReference type="PANTHER" id="PTHR12993:SF29">
    <property type="entry name" value="BLR3841 PROTEIN"/>
    <property type="match status" value="1"/>
</dbReference>
<protein>
    <submittedName>
        <fullName evidence="2">Acetylglucosaminylphosphatidylinositol deacetylase</fullName>
    </submittedName>
</protein>
<organism evidence="2 3">
    <name type="scientific">Actinoplanes nipponensis</name>
    <dbReference type="NCBI Taxonomy" id="135950"/>
    <lineage>
        <taxon>Bacteria</taxon>
        <taxon>Bacillati</taxon>
        <taxon>Actinomycetota</taxon>
        <taxon>Actinomycetes</taxon>
        <taxon>Micromonosporales</taxon>
        <taxon>Micromonosporaceae</taxon>
        <taxon>Actinoplanes</taxon>
    </lineage>
</organism>
<comment type="caution">
    <text evidence="2">The sequence shown here is derived from an EMBL/GenBank/DDBJ whole genome shotgun (WGS) entry which is preliminary data.</text>
</comment>
<dbReference type="GO" id="GO:0016811">
    <property type="term" value="F:hydrolase activity, acting on carbon-nitrogen (but not peptide) bonds, in linear amides"/>
    <property type="evidence" value="ECO:0007669"/>
    <property type="project" value="TreeGrafter"/>
</dbReference>